<dbReference type="Gene3D" id="3.90.25.10">
    <property type="entry name" value="UDP-galactose 4-epimerase, domain 1"/>
    <property type="match status" value="1"/>
</dbReference>
<dbReference type="SUPFAM" id="SSF51735">
    <property type="entry name" value="NAD(P)-binding Rossmann-fold domains"/>
    <property type="match status" value="1"/>
</dbReference>
<comment type="similarity">
    <text evidence="2">Belongs to the NAD(P)-dependent epimerase/dehydratase family.</text>
</comment>
<accession>A0A916ZU73</accession>
<keyword evidence="5" id="KW-1185">Reference proteome</keyword>
<dbReference type="InterPro" id="IPR001509">
    <property type="entry name" value="Epimerase_deHydtase"/>
</dbReference>
<gene>
    <name evidence="4" type="primary">rfbG</name>
    <name evidence="4" type="ORF">GCM10011529_20970</name>
</gene>
<organism evidence="4 5">
    <name type="scientific">Sandarakinorhabdus glacialis</name>
    <dbReference type="NCBI Taxonomy" id="1614636"/>
    <lineage>
        <taxon>Bacteria</taxon>
        <taxon>Pseudomonadati</taxon>
        <taxon>Pseudomonadota</taxon>
        <taxon>Alphaproteobacteria</taxon>
        <taxon>Sphingomonadales</taxon>
        <taxon>Sphingosinicellaceae</taxon>
        <taxon>Sandarakinorhabdus</taxon>
    </lineage>
</organism>
<proteinExistence type="inferred from homology"/>
<comment type="caution">
    <text evidence="4">The sequence shown here is derived from an EMBL/GenBank/DDBJ whole genome shotgun (WGS) entry which is preliminary data.</text>
</comment>
<dbReference type="RefSeq" id="WP_188762892.1">
    <property type="nucleotide sequence ID" value="NZ_BMJM01000006.1"/>
</dbReference>
<dbReference type="InterPro" id="IPR036291">
    <property type="entry name" value="NAD(P)-bd_dom_sf"/>
</dbReference>
<protein>
    <submittedName>
        <fullName evidence="4">CDP-glucose 4,6-dehydratase</fullName>
    </submittedName>
</protein>
<dbReference type="Gene3D" id="3.40.50.720">
    <property type="entry name" value="NAD(P)-binding Rossmann-like Domain"/>
    <property type="match status" value="1"/>
</dbReference>
<evidence type="ECO:0000259" key="3">
    <source>
        <dbReference type="Pfam" id="PF01370"/>
    </source>
</evidence>
<evidence type="ECO:0000256" key="1">
    <source>
        <dbReference type="ARBA" id="ARBA00005125"/>
    </source>
</evidence>
<dbReference type="PANTHER" id="PTHR43000">
    <property type="entry name" value="DTDP-D-GLUCOSE 4,6-DEHYDRATASE-RELATED"/>
    <property type="match status" value="1"/>
</dbReference>
<dbReference type="AlphaFoldDB" id="A0A916ZU73"/>
<evidence type="ECO:0000313" key="4">
    <source>
        <dbReference type="EMBL" id="GGE14398.1"/>
    </source>
</evidence>
<dbReference type="Proteomes" id="UP000635071">
    <property type="component" value="Unassembled WGS sequence"/>
</dbReference>
<reference evidence="4" key="2">
    <citation type="submission" date="2020-09" db="EMBL/GenBank/DDBJ databases">
        <authorList>
            <person name="Sun Q."/>
            <person name="Zhou Y."/>
        </authorList>
    </citation>
    <scope>NUCLEOTIDE SEQUENCE</scope>
    <source>
        <strain evidence="4">CGMCC 1.15519</strain>
    </source>
</reference>
<evidence type="ECO:0000313" key="5">
    <source>
        <dbReference type="Proteomes" id="UP000635071"/>
    </source>
</evidence>
<dbReference type="Pfam" id="PF01370">
    <property type="entry name" value="Epimerase"/>
    <property type="match status" value="1"/>
</dbReference>
<dbReference type="EMBL" id="BMJM01000006">
    <property type="protein sequence ID" value="GGE14398.1"/>
    <property type="molecule type" value="Genomic_DNA"/>
</dbReference>
<dbReference type="InterPro" id="IPR013445">
    <property type="entry name" value="CDP_4_6_deHydtase"/>
</dbReference>
<comment type="pathway">
    <text evidence="1">Bacterial outer membrane biogenesis; LPS O-antigen biosynthesis.</text>
</comment>
<name>A0A916ZU73_9SPHN</name>
<dbReference type="NCBIfam" id="TIGR02622">
    <property type="entry name" value="CDP_4_6_dhtase"/>
    <property type="match status" value="1"/>
</dbReference>
<evidence type="ECO:0000256" key="2">
    <source>
        <dbReference type="ARBA" id="ARBA00007637"/>
    </source>
</evidence>
<reference evidence="4" key="1">
    <citation type="journal article" date="2014" name="Int. J. Syst. Evol. Microbiol.">
        <title>Complete genome sequence of Corynebacterium casei LMG S-19264T (=DSM 44701T), isolated from a smear-ripened cheese.</title>
        <authorList>
            <consortium name="US DOE Joint Genome Institute (JGI-PGF)"/>
            <person name="Walter F."/>
            <person name="Albersmeier A."/>
            <person name="Kalinowski J."/>
            <person name="Ruckert C."/>
        </authorList>
    </citation>
    <scope>NUCLEOTIDE SEQUENCE</scope>
    <source>
        <strain evidence="4">CGMCC 1.15519</strain>
    </source>
</reference>
<sequence length="388" mass="41556">MRDQWQSGCDEARIREALVGRRVLLTGHTGFKGGWLALWLTRLGAHVVGVALPPEPGSSMFEAAGIADAIDSRFGDIRSPESFAAAVGDFDAEVVFHLAAQAIVRRSHADPVDTFLTNTVGTAVVLDAARRMPSLRAIVVVTSDKCYENREWAWGYRESDALGGADPYSASKACTEIVAACYRRSFFAGAEGPQLATVRGGNVIGGGDWSADRLLPDIVRAVLADTPVLIRNPGSVRPWQHVLDALSGYLTVAARLLEDGADVAEAWNFGPDPRGYVDVETIAGMTARAWGPGGPRFGFGSDGGPHEASLLGLDSAKAAARLGWRPTLDLGQAIAMTTDWYRHWADGRHDMGALSRAQIAAFIDAAALADRPRSHSRFEFAGDRQQCA</sequence>
<feature type="domain" description="NAD-dependent epimerase/dehydratase" evidence="3">
    <location>
        <begin position="23"/>
        <end position="255"/>
    </location>
</feature>